<name>A0AA38ITM5_9CUCU</name>
<comment type="caution">
    <text evidence="5">The sequence shown here is derived from an EMBL/GenBank/DDBJ whole genome shotgun (WGS) entry which is preliminary data.</text>
</comment>
<dbReference type="EMBL" id="JALNTZ010000002">
    <property type="protein sequence ID" value="KAJ3661188.1"/>
    <property type="molecule type" value="Genomic_DNA"/>
</dbReference>
<dbReference type="GO" id="GO:0005874">
    <property type="term" value="C:microtubule"/>
    <property type="evidence" value="ECO:0007669"/>
    <property type="project" value="InterPro"/>
</dbReference>
<evidence type="ECO:0000256" key="2">
    <source>
        <dbReference type="ARBA" id="ARBA00023315"/>
    </source>
</evidence>
<keyword evidence="1" id="KW-0808">Transferase</keyword>
<evidence type="ECO:0000313" key="6">
    <source>
        <dbReference type="Proteomes" id="UP001168821"/>
    </source>
</evidence>
<gene>
    <name evidence="5" type="ORF">Zmor_005597</name>
</gene>
<dbReference type="PANTHER" id="PTHR12327">
    <property type="entry name" value="ALPHA-TUBULIN N-ACETYLTRANSFERASE 1"/>
    <property type="match status" value="1"/>
</dbReference>
<evidence type="ECO:0000256" key="3">
    <source>
        <dbReference type="SAM" id="MobiDB-lite"/>
    </source>
</evidence>
<dbReference type="CDD" id="cd04301">
    <property type="entry name" value="NAT_SF"/>
    <property type="match status" value="1"/>
</dbReference>
<evidence type="ECO:0000256" key="1">
    <source>
        <dbReference type="ARBA" id="ARBA00022679"/>
    </source>
</evidence>
<dbReference type="PANTHER" id="PTHR12327:SF0">
    <property type="entry name" value="ALPHA-TUBULIN N-ACETYLTRANSFERASE 1"/>
    <property type="match status" value="1"/>
</dbReference>
<protein>
    <recommendedName>
        <fullName evidence="4">N-acetyltransferase domain-containing protein</fullName>
    </recommendedName>
</protein>
<dbReference type="Proteomes" id="UP001168821">
    <property type="component" value="Unassembled WGS sequence"/>
</dbReference>
<feature type="region of interest" description="Disordered" evidence="3">
    <location>
        <begin position="683"/>
        <end position="715"/>
    </location>
</feature>
<reference evidence="5" key="1">
    <citation type="journal article" date="2023" name="G3 (Bethesda)">
        <title>Whole genome assemblies of Zophobas morio and Tenebrio molitor.</title>
        <authorList>
            <person name="Kaur S."/>
            <person name="Stinson S.A."/>
            <person name="diCenzo G.C."/>
        </authorList>
    </citation>
    <scope>NUCLEOTIDE SEQUENCE</scope>
    <source>
        <strain evidence="5">QUZm001</strain>
    </source>
</reference>
<feature type="domain" description="N-acetyltransferase" evidence="4">
    <location>
        <begin position="1"/>
        <end position="116"/>
    </location>
</feature>
<evidence type="ECO:0000313" key="5">
    <source>
        <dbReference type="EMBL" id="KAJ3661188.1"/>
    </source>
</evidence>
<proteinExistence type="predicted"/>
<dbReference type="PROSITE" id="PS51730">
    <property type="entry name" value="GNAT_ATAT"/>
    <property type="match status" value="1"/>
</dbReference>
<dbReference type="Pfam" id="PF05301">
    <property type="entry name" value="Acetyltransf_16"/>
    <property type="match status" value="1"/>
</dbReference>
<organism evidence="5 6">
    <name type="scientific">Zophobas morio</name>
    <dbReference type="NCBI Taxonomy" id="2755281"/>
    <lineage>
        <taxon>Eukaryota</taxon>
        <taxon>Metazoa</taxon>
        <taxon>Ecdysozoa</taxon>
        <taxon>Arthropoda</taxon>
        <taxon>Hexapoda</taxon>
        <taxon>Insecta</taxon>
        <taxon>Pterygota</taxon>
        <taxon>Neoptera</taxon>
        <taxon>Endopterygota</taxon>
        <taxon>Coleoptera</taxon>
        <taxon>Polyphaga</taxon>
        <taxon>Cucujiformia</taxon>
        <taxon>Tenebrionidae</taxon>
        <taxon>Zophobas</taxon>
    </lineage>
</organism>
<dbReference type="Gene3D" id="3.40.630.30">
    <property type="match status" value="1"/>
</dbReference>
<dbReference type="GO" id="GO:0019799">
    <property type="term" value="F:tubulin N-acetyltransferase activity"/>
    <property type="evidence" value="ECO:0007669"/>
    <property type="project" value="InterPro"/>
</dbReference>
<dbReference type="AlphaFoldDB" id="A0AA38ITM5"/>
<feature type="compositionally biased region" description="Polar residues" evidence="3">
    <location>
        <begin position="700"/>
        <end position="715"/>
    </location>
</feature>
<keyword evidence="2" id="KW-0012">Acyltransferase</keyword>
<accession>A0AA38ITM5</accession>
<evidence type="ECO:0000259" key="4">
    <source>
        <dbReference type="PROSITE" id="PS51730"/>
    </source>
</evidence>
<dbReference type="InterPro" id="IPR007965">
    <property type="entry name" value="GNAT_ATAT"/>
</dbReference>
<dbReference type="InterPro" id="IPR038746">
    <property type="entry name" value="Atat"/>
</dbReference>
<sequence length="801" mass="89088">MLPPGFTGDRRAFCGRGAVTGMLKTGKKGLYVFDRNGQHYQVSPPCVLDFYIHESRQRTGLGKRLFEHMLEEEKIEPVKMAIDRPSDKFLGFLNKHYSLNSPVKQMNNYVVFDDFFPSTPEKNGAVEVQAHSGGTPGKKQSANGLQTTSYASPMGRYGAPRPPCSMGQIIHNQTSTIPKNTEPTGISPFSPVISSRNPNMTQSTPNMYYQPPAPCVKFDGLGPNSTINYESDKNTYYEQQQQQQNYGNANTVDDSNQMAATNMYPQATTQQQNVTPFQQQEVMQNQYNMQPQQQLQSQQLQNSQFVAATPSNVQNPGLATNQIVAQQTEVTHIPNLNQQETYNSQNNTQNLQPSANQVPQNVQQYPPQYLYSTPQQTMQQPMLQQQIPHLHNQVPIQNQNVTLNESFPPLVAPANAQQMSYVPEKLQSNPQYTPTDLNQYQYNAQVQQQNLQNNAQYTYGPTGTTAVPPNPQTVPTTYTLPQNSAGYTMPTAPYHAPTSSTQVPQYAANATMQYPLVSNAGDAQYNNQLVQNQPNQILQPNVVTNPALESNIAMTTQVPQTVSMTNQIPPGNLVTSQIQPQPTIFRANQSLAQSTVPINMDTVSQHQIQNMAQVSQPVMPNEVTTVAPNLSYSVPHIPNVPQPTVNMTQPNVMLTSPIQGQQTMTSQPNITNQTQYPPQNMMQYGSQQRSPQPALRADVNPTTANNPKESLPQLSTRRSRLQNEAFQYNYNPAMTNTQNVAVPPQTPQARGESARVRNPQFSIVNKTDVQNEPQSVYHAQGDVENVDDGLKFGYPSQVRDP</sequence>
<keyword evidence="6" id="KW-1185">Reference proteome</keyword>